<dbReference type="STRING" id="1215104.GCA_000730585_00192"/>
<gene>
    <name evidence="9" type="ORF">SAMN05444352_12759</name>
</gene>
<dbReference type="Pfam" id="PF12833">
    <property type="entry name" value="HTH_18"/>
    <property type="match status" value="1"/>
</dbReference>
<keyword evidence="6" id="KW-0804">Transcription</keyword>
<dbReference type="InterPro" id="IPR009057">
    <property type="entry name" value="Homeodomain-like_sf"/>
</dbReference>
<evidence type="ECO:0000256" key="1">
    <source>
        <dbReference type="ARBA" id="ARBA00004496"/>
    </source>
</evidence>
<proteinExistence type="predicted"/>
<evidence type="ECO:0000256" key="4">
    <source>
        <dbReference type="ARBA" id="ARBA00023125"/>
    </source>
</evidence>
<dbReference type="Pfam" id="PF12852">
    <property type="entry name" value="Cupin_6"/>
    <property type="match status" value="1"/>
</dbReference>
<evidence type="ECO:0000256" key="5">
    <source>
        <dbReference type="ARBA" id="ARBA00023159"/>
    </source>
</evidence>
<comment type="function">
    <text evidence="7">Regulatory protein of the TOL plasmid xyl operons. XylS activates the xylXYZLTEGFJQKIH operon required for the degradation of toluene, m-xylene and p-xylene.</text>
</comment>
<evidence type="ECO:0000313" key="9">
    <source>
        <dbReference type="EMBL" id="SNT18551.1"/>
    </source>
</evidence>
<keyword evidence="2" id="KW-0963">Cytoplasm</keyword>
<dbReference type="SMART" id="SM00342">
    <property type="entry name" value="HTH_ARAC"/>
    <property type="match status" value="1"/>
</dbReference>
<keyword evidence="4" id="KW-0238">DNA-binding</keyword>
<dbReference type="OrthoDB" id="9783876at2"/>
<dbReference type="InterPro" id="IPR050204">
    <property type="entry name" value="AraC_XylS_family_regulators"/>
</dbReference>
<feature type="domain" description="HTH araC/xylS-type" evidence="8">
    <location>
        <begin position="173"/>
        <end position="270"/>
    </location>
</feature>
<reference evidence="10" key="1">
    <citation type="submission" date="2017-06" db="EMBL/GenBank/DDBJ databases">
        <authorList>
            <person name="Varghese N."/>
            <person name="Submissions S."/>
        </authorList>
    </citation>
    <scope>NUCLEOTIDE SEQUENCE [LARGE SCALE GENOMIC DNA]</scope>
    <source>
        <strain evidence="10">DSM 22348</strain>
    </source>
</reference>
<dbReference type="SUPFAM" id="SSF46689">
    <property type="entry name" value="Homeodomain-like"/>
    <property type="match status" value="2"/>
</dbReference>
<keyword evidence="10" id="KW-1185">Reference proteome</keyword>
<dbReference type="PANTHER" id="PTHR46796:SF13">
    <property type="entry name" value="HTH-TYPE TRANSCRIPTIONAL ACTIVATOR RHAS"/>
    <property type="match status" value="1"/>
</dbReference>
<evidence type="ECO:0000256" key="3">
    <source>
        <dbReference type="ARBA" id="ARBA00023015"/>
    </source>
</evidence>
<dbReference type="PROSITE" id="PS01124">
    <property type="entry name" value="HTH_ARAC_FAMILY_2"/>
    <property type="match status" value="1"/>
</dbReference>
<evidence type="ECO:0000256" key="6">
    <source>
        <dbReference type="ARBA" id="ARBA00023163"/>
    </source>
</evidence>
<dbReference type="SUPFAM" id="SSF51215">
    <property type="entry name" value="Regulatory protein AraC"/>
    <property type="match status" value="1"/>
</dbReference>
<keyword evidence="3" id="KW-0805">Transcription regulation</keyword>
<dbReference type="AlphaFoldDB" id="A0A239KK66"/>
<dbReference type="InterPro" id="IPR037923">
    <property type="entry name" value="HTH-like"/>
</dbReference>
<protein>
    <submittedName>
        <fullName evidence="9">Transcriptional regulator, AraC family</fullName>
    </submittedName>
</protein>
<dbReference type="GO" id="GO:0043565">
    <property type="term" value="F:sequence-specific DNA binding"/>
    <property type="evidence" value="ECO:0007669"/>
    <property type="project" value="InterPro"/>
</dbReference>
<accession>A0A239KK66</accession>
<dbReference type="GO" id="GO:0003700">
    <property type="term" value="F:DNA-binding transcription factor activity"/>
    <property type="evidence" value="ECO:0007669"/>
    <property type="project" value="InterPro"/>
</dbReference>
<dbReference type="Gene3D" id="1.10.10.60">
    <property type="entry name" value="Homeodomain-like"/>
    <property type="match status" value="1"/>
</dbReference>
<dbReference type="InterPro" id="IPR018060">
    <property type="entry name" value="HTH_AraC"/>
</dbReference>
<dbReference type="Proteomes" id="UP000198407">
    <property type="component" value="Unassembled WGS sequence"/>
</dbReference>
<organism evidence="9 10">
    <name type="scientific">Pseudomonas japonica</name>
    <dbReference type="NCBI Taxonomy" id="256466"/>
    <lineage>
        <taxon>Bacteria</taxon>
        <taxon>Pseudomonadati</taxon>
        <taxon>Pseudomonadota</taxon>
        <taxon>Gammaproteobacteria</taxon>
        <taxon>Pseudomonadales</taxon>
        <taxon>Pseudomonadaceae</taxon>
        <taxon>Pseudomonas</taxon>
    </lineage>
</organism>
<name>A0A239KK66_9PSED</name>
<dbReference type="PROSITE" id="PS00041">
    <property type="entry name" value="HTH_ARAC_FAMILY_1"/>
    <property type="match status" value="1"/>
</dbReference>
<evidence type="ECO:0000313" key="10">
    <source>
        <dbReference type="Proteomes" id="UP000198407"/>
    </source>
</evidence>
<evidence type="ECO:0000256" key="7">
    <source>
        <dbReference type="ARBA" id="ARBA00037345"/>
    </source>
</evidence>
<evidence type="ECO:0000259" key="8">
    <source>
        <dbReference type="PROSITE" id="PS01124"/>
    </source>
</evidence>
<dbReference type="RefSeq" id="WP_042130352.1">
    <property type="nucleotide sequence ID" value="NZ_FZOL01000027.1"/>
</dbReference>
<dbReference type="GO" id="GO:0005737">
    <property type="term" value="C:cytoplasm"/>
    <property type="evidence" value="ECO:0007669"/>
    <property type="project" value="UniProtKB-SubCell"/>
</dbReference>
<dbReference type="GO" id="GO:0009893">
    <property type="term" value="P:positive regulation of metabolic process"/>
    <property type="evidence" value="ECO:0007669"/>
    <property type="project" value="UniProtKB-ARBA"/>
</dbReference>
<dbReference type="InterPro" id="IPR018062">
    <property type="entry name" value="HTH_AraC-typ_CS"/>
</dbReference>
<keyword evidence="5" id="KW-0010">Activator</keyword>
<comment type="subcellular location">
    <subcellularLocation>
        <location evidence="1">Cytoplasm</location>
    </subcellularLocation>
</comment>
<evidence type="ECO:0000256" key="2">
    <source>
        <dbReference type="ARBA" id="ARBA00022490"/>
    </source>
</evidence>
<sequence>MDHLATLLNQFNLHAATYFQGGFCGSSHYTDPACGHIHLLRGGGMTFQEHGGRLHRLEEPGLMMVVRPNAHRLIASESDRAELVCATLRFDGGAANPLRQALPDYIVSPLRELPQLKGCIDWLFDEVAGQGIARELVLNRLFELAVIQLLRQLMAERRVSPGVLAGLADSRLCRALAAMHERPREPWTVAGLAGLAAMSRASFAEHFRRVVGDTPADYLATWRVTLAQRRLRAGTPIAVVAQEVGYESASALARAFRRKIGLSPTQWLRLD</sequence>
<dbReference type="InterPro" id="IPR032783">
    <property type="entry name" value="AraC_lig"/>
</dbReference>
<dbReference type="EMBL" id="FZOL01000027">
    <property type="protein sequence ID" value="SNT18551.1"/>
    <property type="molecule type" value="Genomic_DNA"/>
</dbReference>
<dbReference type="PANTHER" id="PTHR46796">
    <property type="entry name" value="HTH-TYPE TRANSCRIPTIONAL ACTIVATOR RHAS-RELATED"/>
    <property type="match status" value="1"/>
</dbReference>